<keyword evidence="1 2" id="KW-0694">RNA-binding</keyword>
<feature type="region of interest" description="Disordered" evidence="3">
    <location>
        <begin position="1"/>
        <end position="36"/>
    </location>
</feature>
<dbReference type="OrthoDB" id="1049195at2759"/>
<dbReference type="Proteomes" id="UP000595140">
    <property type="component" value="Unassembled WGS sequence"/>
</dbReference>
<dbReference type="Gene3D" id="3.30.70.330">
    <property type="match status" value="1"/>
</dbReference>
<evidence type="ECO:0000256" key="2">
    <source>
        <dbReference type="PROSITE-ProRule" id="PRU00176"/>
    </source>
</evidence>
<feature type="region of interest" description="Disordered" evidence="3">
    <location>
        <begin position="169"/>
        <end position="222"/>
    </location>
</feature>
<reference evidence="5 6" key="1">
    <citation type="submission" date="2018-04" db="EMBL/GenBank/DDBJ databases">
        <authorList>
            <person name="Vogel A."/>
        </authorList>
    </citation>
    <scope>NUCLEOTIDE SEQUENCE [LARGE SCALE GENOMIC DNA]</scope>
</reference>
<dbReference type="PROSITE" id="PS50102">
    <property type="entry name" value="RRM"/>
    <property type="match status" value="1"/>
</dbReference>
<protein>
    <recommendedName>
        <fullName evidence="4">RRM domain-containing protein</fullName>
    </recommendedName>
</protein>
<evidence type="ECO:0000313" key="5">
    <source>
        <dbReference type="EMBL" id="VFQ93560.1"/>
    </source>
</evidence>
<dbReference type="InterPro" id="IPR012677">
    <property type="entry name" value="Nucleotide-bd_a/b_plait_sf"/>
</dbReference>
<feature type="compositionally biased region" description="Gly residues" evidence="3">
    <location>
        <begin position="1"/>
        <end position="17"/>
    </location>
</feature>
<feature type="compositionally biased region" description="Polar residues" evidence="3">
    <location>
        <begin position="190"/>
        <end position="201"/>
    </location>
</feature>
<accession>A0A484MXL9</accession>
<keyword evidence="6" id="KW-1185">Reference proteome</keyword>
<gene>
    <name evidence="5" type="ORF">CCAM_LOCUS35336</name>
</gene>
<dbReference type="CDD" id="cd12680">
    <property type="entry name" value="RRM_THOC4"/>
    <property type="match status" value="1"/>
</dbReference>
<dbReference type="Pfam" id="PF00076">
    <property type="entry name" value="RRM_1"/>
    <property type="match status" value="1"/>
</dbReference>
<dbReference type="GO" id="GO:0005634">
    <property type="term" value="C:nucleus"/>
    <property type="evidence" value="ECO:0007669"/>
    <property type="project" value="TreeGrafter"/>
</dbReference>
<evidence type="ECO:0000259" key="4">
    <source>
        <dbReference type="PROSITE" id="PS50102"/>
    </source>
</evidence>
<feature type="domain" description="RRM" evidence="4">
    <location>
        <begin position="75"/>
        <end position="152"/>
    </location>
</feature>
<dbReference type="GO" id="GO:0006406">
    <property type="term" value="P:mRNA export from nucleus"/>
    <property type="evidence" value="ECO:0007669"/>
    <property type="project" value="TreeGrafter"/>
</dbReference>
<proteinExistence type="predicted"/>
<sequence length="232" mass="25234">MARGRGQGRPQRGGGSFRGRRTAGAPHSGGALGARPSSHIIAKSFNRTNTLPWQKSLTEGGLRAAALSSGLDIGSKLFVSNLDVQVSNDDIRELFSEMGELIRYAIHFDKYGRTSGSAEVVFARRNDALKALKKYNNVMLDGRPMKIEFVGNKLEFPLSAHLNVAGNANGSKSVMKQPRRPTWARGGGNASTLQGSGFNQRGSGGFRNMRGQRRARGEGQKKHVLRYTEDFS</sequence>
<dbReference type="EMBL" id="OOIL02004928">
    <property type="protein sequence ID" value="VFQ93560.1"/>
    <property type="molecule type" value="Genomic_DNA"/>
</dbReference>
<dbReference type="InterPro" id="IPR051229">
    <property type="entry name" value="ALYREF_mRNA_export"/>
</dbReference>
<dbReference type="GO" id="GO:0003729">
    <property type="term" value="F:mRNA binding"/>
    <property type="evidence" value="ECO:0007669"/>
    <property type="project" value="TreeGrafter"/>
</dbReference>
<dbReference type="SUPFAM" id="SSF54928">
    <property type="entry name" value="RNA-binding domain, RBD"/>
    <property type="match status" value="1"/>
</dbReference>
<dbReference type="PANTHER" id="PTHR19965:SF33">
    <property type="entry name" value="THO COMPLEX SUBUNIT 4D"/>
    <property type="match status" value="1"/>
</dbReference>
<dbReference type="AlphaFoldDB" id="A0A484MXL9"/>
<evidence type="ECO:0000256" key="1">
    <source>
        <dbReference type="ARBA" id="ARBA00022884"/>
    </source>
</evidence>
<dbReference type="InterPro" id="IPR000504">
    <property type="entry name" value="RRM_dom"/>
</dbReference>
<name>A0A484MXL9_9ASTE</name>
<organism evidence="5 6">
    <name type="scientific">Cuscuta campestris</name>
    <dbReference type="NCBI Taxonomy" id="132261"/>
    <lineage>
        <taxon>Eukaryota</taxon>
        <taxon>Viridiplantae</taxon>
        <taxon>Streptophyta</taxon>
        <taxon>Embryophyta</taxon>
        <taxon>Tracheophyta</taxon>
        <taxon>Spermatophyta</taxon>
        <taxon>Magnoliopsida</taxon>
        <taxon>eudicotyledons</taxon>
        <taxon>Gunneridae</taxon>
        <taxon>Pentapetalae</taxon>
        <taxon>asterids</taxon>
        <taxon>lamiids</taxon>
        <taxon>Solanales</taxon>
        <taxon>Convolvulaceae</taxon>
        <taxon>Cuscuteae</taxon>
        <taxon>Cuscuta</taxon>
        <taxon>Cuscuta subgen. Grammica</taxon>
        <taxon>Cuscuta sect. Cleistogrammica</taxon>
    </lineage>
</organism>
<dbReference type="SMART" id="SM00360">
    <property type="entry name" value="RRM"/>
    <property type="match status" value="1"/>
</dbReference>
<evidence type="ECO:0000313" key="6">
    <source>
        <dbReference type="Proteomes" id="UP000595140"/>
    </source>
</evidence>
<dbReference type="PANTHER" id="PTHR19965">
    <property type="entry name" value="RNA AND EXPORT FACTOR BINDING PROTEIN"/>
    <property type="match status" value="1"/>
</dbReference>
<evidence type="ECO:0000256" key="3">
    <source>
        <dbReference type="SAM" id="MobiDB-lite"/>
    </source>
</evidence>
<dbReference type="InterPro" id="IPR035979">
    <property type="entry name" value="RBD_domain_sf"/>
</dbReference>